<dbReference type="CDD" id="cd00761">
    <property type="entry name" value="Glyco_tranf_GTA_type"/>
    <property type="match status" value="1"/>
</dbReference>
<dbReference type="InterPro" id="IPR001173">
    <property type="entry name" value="Glyco_trans_2-like"/>
</dbReference>
<gene>
    <name evidence="8" type="ORF">AB1471_10820</name>
</gene>
<dbReference type="InterPro" id="IPR051612">
    <property type="entry name" value="Teichoic_Acid_Biosynth"/>
</dbReference>
<evidence type="ECO:0000256" key="3">
    <source>
        <dbReference type="ARBA" id="ARBA00022475"/>
    </source>
</evidence>
<evidence type="ECO:0000256" key="2">
    <source>
        <dbReference type="ARBA" id="ARBA00010488"/>
    </source>
</evidence>
<dbReference type="Gene3D" id="3.40.50.11820">
    <property type="match status" value="1"/>
</dbReference>
<dbReference type="SUPFAM" id="SSF53756">
    <property type="entry name" value="UDP-Glycosyltransferase/glycogen phosphorylase"/>
    <property type="match status" value="1"/>
</dbReference>
<dbReference type="PANTHER" id="PTHR37316">
    <property type="entry name" value="TEICHOIC ACID GLYCEROL-PHOSPHATE PRIMASE"/>
    <property type="match status" value="1"/>
</dbReference>
<dbReference type="InterPro" id="IPR043149">
    <property type="entry name" value="TagF_N"/>
</dbReference>
<dbReference type="InterPro" id="IPR029044">
    <property type="entry name" value="Nucleotide-diphossugar_trans"/>
</dbReference>
<dbReference type="Pfam" id="PF04464">
    <property type="entry name" value="Glyphos_transf"/>
    <property type="match status" value="1"/>
</dbReference>
<dbReference type="InterPro" id="IPR007554">
    <property type="entry name" value="Glycerophosphate_synth"/>
</dbReference>
<keyword evidence="3" id="KW-1003">Cell membrane</keyword>
<dbReference type="Proteomes" id="UP001556040">
    <property type="component" value="Unassembled WGS sequence"/>
</dbReference>
<dbReference type="Pfam" id="PF00535">
    <property type="entry name" value="Glycos_transf_2"/>
    <property type="match status" value="1"/>
</dbReference>
<protein>
    <submittedName>
        <fullName evidence="8">Bifunctional glycosyltransferase family 2 protein/CDP-glycerol:glycerophosphate glycerophosphotransferase</fullName>
    </submittedName>
</protein>
<keyword evidence="5" id="KW-0777">Teichoic acid biosynthesis</keyword>
<organism evidence="8 9">
    <name type="scientific">Jeotgalibacillus marinus</name>
    <dbReference type="NCBI Taxonomy" id="86667"/>
    <lineage>
        <taxon>Bacteria</taxon>
        <taxon>Bacillati</taxon>
        <taxon>Bacillota</taxon>
        <taxon>Bacilli</taxon>
        <taxon>Bacillales</taxon>
        <taxon>Caryophanaceae</taxon>
        <taxon>Jeotgalibacillus</taxon>
    </lineage>
</organism>
<evidence type="ECO:0000313" key="9">
    <source>
        <dbReference type="Proteomes" id="UP001556040"/>
    </source>
</evidence>
<keyword evidence="9" id="KW-1185">Reference proteome</keyword>
<evidence type="ECO:0000256" key="6">
    <source>
        <dbReference type="ARBA" id="ARBA00023136"/>
    </source>
</evidence>
<evidence type="ECO:0000259" key="7">
    <source>
        <dbReference type="Pfam" id="PF00535"/>
    </source>
</evidence>
<accession>A0ABV3Q4X2</accession>
<comment type="caution">
    <text evidence="8">The sequence shown here is derived from an EMBL/GenBank/DDBJ whole genome shotgun (WGS) entry which is preliminary data.</text>
</comment>
<proteinExistence type="inferred from homology"/>
<dbReference type="Gene3D" id="3.90.550.10">
    <property type="entry name" value="Spore Coat Polysaccharide Biosynthesis Protein SpsA, Chain A"/>
    <property type="match status" value="1"/>
</dbReference>
<name>A0ABV3Q4X2_9BACL</name>
<comment type="similarity">
    <text evidence="2">Belongs to the CDP-glycerol glycerophosphotransferase family.</text>
</comment>
<evidence type="ECO:0000256" key="5">
    <source>
        <dbReference type="ARBA" id="ARBA00022944"/>
    </source>
</evidence>
<evidence type="ECO:0000256" key="1">
    <source>
        <dbReference type="ARBA" id="ARBA00004202"/>
    </source>
</evidence>
<sequence length="704" mass="83684">MKKISVIIPVYNTEIYLKNSINSLINQTYSNWEAVVINDGSTDDSLSIIREYEKQDKRIKCIDLKGNFGVAYARNIGLDSATGDYIYFLDSDDTLDQCALKLLISNIEHHDVIFGVFNQKRETVNLTLPVEHSINYTDSDLMFQNESVLNKLFKRELIEKFNLRFNEKYQIYSDLTFLLPLLEHLKSVPSITGWMYKKQWRIDPDSPKSLSQSDDVVKVREYVVRFNDLSVNFIENPIILKFICKQFASYYDNYLLSILEQENIREQVIAELSTVVKFIDTHSVSIRGNYLIKKELKAIKNKNGKQLSILLKLHKFLRIARHSLKGRQKAYQTLYKHVLTKLPMQKKTIVFESFLGKNYSDSPKNIYEYLVKEKKDFKYIWIFGQPGKNIPGDAKQVKRFSFAYYYYMARAKYWVSNSRIPKVLNKREGNVYLQTWHGTPLKRLVFDMNEIHSANPNYKSDFYMQSRRWDYLISANSYSSEIFSRAFKFEKHMFEYGYPRNDILHSPNKQLLMEKYKKQLNIPLDKKVILYAPTWRDDEFYKPGQYKFTLRFDLERLQRELGDEYVVLLRTHYFIADQLDTEGYEGFVFNVSKYDDIAELYLISDMLITDYSSVFFDFANLKRPILFFTYDLEKYRDTLRGFYIDMESELPGPLVFTNDEIIYSIKNINKVQEQYKEKYDEFYERFCNWEQGIASKRIADTVFK</sequence>
<dbReference type="RefSeq" id="WP_367779779.1">
    <property type="nucleotide sequence ID" value="NZ_JBFMIA010000009.1"/>
</dbReference>
<dbReference type="Gene3D" id="3.40.50.12580">
    <property type="match status" value="1"/>
</dbReference>
<keyword evidence="4" id="KW-0808">Transferase</keyword>
<feature type="domain" description="Glycosyltransferase 2-like" evidence="7">
    <location>
        <begin position="5"/>
        <end position="131"/>
    </location>
</feature>
<evidence type="ECO:0000256" key="4">
    <source>
        <dbReference type="ARBA" id="ARBA00022679"/>
    </source>
</evidence>
<dbReference type="EMBL" id="JBFMIA010000009">
    <property type="protein sequence ID" value="MEW9502286.1"/>
    <property type="molecule type" value="Genomic_DNA"/>
</dbReference>
<evidence type="ECO:0000313" key="8">
    <source>
        <dbReference type="EMBL" id="MEW9502286.1"/>
    </source>
</evidence>
<dbReference type="InterPro" id="IPR043148">
    <property type="entry name" value="TagF_C"/>
</dbReference>
<keyword evidence="6" id="KW-0472">Membrane</keyword>
<dbReference type="PANTHER" id="PTHR37316:SF3">
    <property type="entry name" value="TEICHOIC ACID GLYCEROL-PHOSPHATE TRANSFERASE"/>
    <property type="match status" value="1"/>
</dbReference>
<dbReference type="SUPFAM" id="SSF53448">
    <property type="entry name" value="Nucleotide-diphospho-sugar transferases"/>
    <property type="match status" value="1"/>
</dbReference>
<comment type="subcellular location">
    <subcellularLocation>
        <location evidence="1">Cell membrane</location>
        <topology evidence="1">Peripheral membrane protein</topology>
    </subcellularLocation>
</comment>
<reference evidence="8 9" key="1">
    <citation type="journal article" date="1979" name="Int. J. Syst. Evol. Microbiol.">
        <title>Bacillus globisporus subsp. marinus subsp. nov.</title>
        <authorList>
            <person name="Liu H."/>
        </authorList>
    </citation>
    <scope>NUCLEOTIDE SEQUENCE [LARGE SCALE GENOMIC DNA]</scope>
    <source>
        <strain evidence="8 9">DSM 1297</strain>
    </source>
</reference>